<name>A0A2P4UP75_9ACTN</name>
<evidence type="ECO:0000256" key="1">
    <source>
        <dbReference type="SAM" id="Coils"/>
    </source>
</evidence>
<dbReference type="PANTHER" id="PTHR42912">
    <property type="entry name" value="METHYLTRANSFERASE"/>
    <property type="match status" value="1"/>
</dbReference>
<feature type="domain" description="Spore protein YkvP/CgeB glycosyl transferase-like" evidence="5">
    <location>
        <begin position="601"/>
        <end position="727"/>
    </location>
</feature>
<dbReference type="GO" id="GO:0008757">
    <property type="term" value="F:S-adenosylmethionine-dependent methyltransferase activity"/>
    <property type="evidence" value="ECO:0007669"/>
    <property type="project" value="InterPro"/>
</dbReference>
<keyword evidence="7" id="KW-1185">Reference proteome</keyword>
<dbReference type="CDD" id="cd00761">
    <property type="entry name" value="Glyco_tranf_GTA_type"/>
    <property type="match status" value="1"/>
</dbReference>
<dbReference type="SUPFAM" id="SSF53335">
    <property type="entry name" value="S-adenosyl-L-methionine-dependent methyltransferases"/>
    <property type="match status" value="1"/>
</dbReference>
<dbReference type="SUPFAM" id="SSF53448">
    <property type="entry name" value="Nucleotide-diphospho-sugar transferases"/>
    <property type="match status" value="1"/>
</dbReference>
<dbReference type="GO" id="GO:0032259">
    <property type="term" value="P:methylation"/>
    <property type="evidence" value="ECO:0007669"/>
    <property type="project" value="UniProtKB-KW"/>
</dbReference>
<dbReference type="InterPro" id="IPR029044">
    <property type="entry name" value="Nucleotide-diphossugar_trans"/>
</dbReference>
<dbReference type="EC" id="2.1.1.-" evidence="6"/>
<dbReference type="AlphaFoldDB" id="A0A2P4UP75"/>
<feature type="domain" description="Methyltransferase type 11" evidence="4">
    <location>
        <begin position="44"/>
        <end position="142"/>
    </location>
</feature>
<dbReference type="InterPro" id="IPR050508">
    <property type="entry name" value="Methyltransf_Superfamily"/>
</dbReference>
<feature type="domain" description="Glycosyltransferase 2-like" evidence="3">
    <location>
        <begin position="742"/>
        <end position="853"/>
    </location>
</feature>
<keyword evidence="6" id="KW-0808">Transferase</keyword>
<sequence length="967" mass="107922">MGSAMTNGDRISELYKGEIWSERVQRAARSRIDWLVAQASGDVLDLGCSQGIAALLCARRGLRTLGLDIEADRIEYALADREREPGVVRELLAYRVADARRLDVPDASFDTVLLGEVVEHHLDASPVLAEAARVLRPAGRLALTTPFGYHPHHDHRATFYVASLVALVAPYFTVDSLDVVDGYLRAVLTPGPMDAGTTRDLVHAMQPVLEQEFVRTERELSEQRRRADTATKEKTASYERLEARLDAIAAQQDATIADLEAKLAALREENARLGETLRREKAAAEERVRAARRQAAGLEQTAGKLKDVEGKLAYQEYRTRYLDWQLKSTQNRRWWRVGESLFGVRQDPRRGLFGLPADILRASVKVPMPQPPEKPAHRRERTVTVSASGAQAARTMPEIPKIVLPDGPVNRPDLTVLTILDTFSASAFRFEWRQVEPGPDDWREVVERERPDLLFVESAWAGNEGRWRLQMSGKNAPGRELRALVEHCREKGIPTVFWNKEDPPNFDVFIETAKLFDTVFTTAGDMIPRYRELLGHDRVAVLPFAAQPRLHNPVSVPGGRRNDVAFAGTYFSHKHPRRAEQMAAVLEPARSFGLDIYSRMLGEEDRFQFPSGLADHVVGSLPYDRMLTAYKAYKVFLNVNSVLDSPTMCARRIFELSACRTPVLSGHSAAIERFFPGLVTITRTEEETRTLLGGLLANSELRDRQAHLAMREVFAHHTFGHRVDTVLEQIGLSRPLPRPTVSVILPTNRPDRLPAALEQIGRQHWKELQLVVVLHGLDVQPEKVQARAGEAGIDNVVVLEADAALPLGACLNLGIEAADGDLIAKMDDDDIYGEHYLSDLIPAFSYTDAGIVGKQACYVRLEASNATLLSKPEAEHAYTSLVRGGTIVARGDVLRDLLFDPLPRGSDTQLQRRAKQEGVRIYSADRFNYVYVRGADPSAHTFPVQDAELLKQARVEFYGPPEAHVCI</sequence>
<dbReference type="Gene3D" id="3.90.550.10">
    <property type="entry name" value="Spore Coat Polysaccharide Biosynthesis Protein SpsA, Chain A"/>
    <property type="match status" value="1"/>
</dbReference>
<evidence type="ECO:0000313" key="6">
    <source>
        <dbReference type="EMBL" id="POM26842.1"/>
    </source>
</evidence>
<evidence type="ECO:0000313" key="7">
    <source>
        <dbReference type="Proteomes" id="UP000242367"/>
    </source>
</evidence>
<reference evidence="6 7" key="1">
    <citation type="journal article" date="2017" name="Chemistry">
        <title>Isolation, Biosynthesis and Chemical Modifications of Rubterolones A-F: Rare Tropolone Alkaloids from Actinomadura sp. 5-2.</title>
        <authorList>
            <person name="Guo H."/>
            <person name="Benndorf R."/>
            <person name="Leichnitz D."/>
            <person name="Klassen J.L."/>
            <person name="Vollmers J."/>
            <person name="Gorls H."/>
            <person name="Steinacker M."/>
            <person name="Weigel C."/>
            <person name="Dahse H.M."/>
            <person name="Kaster A.K."/>
            <person name="de Beer Z.W."/>
            <person name="Poulsen M."/>
            <person name="Beemelmanns C."/>
        </authorList>
    </citation>
    <scope>NUCLEOTIDE SEQUENCE [LARGE SCALE GENOMIC DNA]</scope>
    <source>
        <strain evidence="6 7">5-2</strain>
    </source>
</reference>
<dbReference type="InterPro" id="IPR013216">
    <property type="entry name" value="Methyltransf_11"/>
</dbReference>
<dbReference type="Gene3D" id="3.40.50.150">
    <property type="entry name" value="Vaccinia Virus protein VP39"/>
    <property type="match status" value="1"/>
</dbReference>
<proteinExistence type="predicted"/>
<gene>
    <name evidence="6" type="ORF">BTM25_12500</name>
</gene>
<dbReference type="Pfam" id="PF13524">
    <property type="entry name" value="Glyco_trans_1_2"/>
    <property type="match status" value="1"/>
</dbReference>
<accession>A0A2P4UP75</accession>
<dbReference type="EMBL" id="MTBP01000001">
    <property type="protein sequence ID" value="POM26842.1"/>
    <property type="molecule type" value="Genomic_DNA"/>
</dbReference>
<dbReference type="InterPro" id="IPR001173">
    <property type="entry name" value="Glyco_trans_2-like"/>
</dbReference>
<protein>
    <submittedName>
        <fullName evidence="6">Putative S-adenosylmethionine-dependent methyltransferase</fullName>
        <ecNumber evidence="6">2.1.1.-</ecNumber>
    </submittedName>
</protein>
<dbReference type="CDD" id="cd02440">
    <property type="entry name" value="AdoMet_MTases"/>
    <property type="match status" value="1"/>
</dbReference>
<feature type="coiled-coil region" evidence="1">
    <location>
        <begin position="213"/>
        <end position="301"/>
    </location>
</feature>
<feature type="region of interest" description="Disordered" evidence="2">
    <location>
        <begin position="366"/>
        <end position="391"/>
    </location>
</feature>
<comment type="caution">
    <text evidence="6">The sequence shown here is derived from an EMBL/GenBank/DDBJ whole genome shotgun (WGS) entry which is preliminary data.</text>
</comment>
<dbReference type="InterPro" id="IPR029063">
    <property type="entry name" value="SAM-dependent_MTases_sf"/>
</dbReference>
<keyword evidence="6" id="KW-0489">Methyltransferase</keyword>
<keyword evidence="1" id="KW-0175">Coiled coil</keyword>
<evidence type="ECO:0000259" key="5">
    <source>
        <dbReference type="Pfam" id="PF13524"/>
    </source>
</evidence>
<organism evidence="6 7">
    <name type="scientific">Actinomadura rubteroloni</name>
    <dbReference type="NCBI Taxonomy" id="1926885"/>
    <lineage>
        <taxon>Bacteria</taxon>
        <taxon>Bacillati</taxon>
        <taxon>Actinomycetota</taxon>
        <taxon>Actinomycetes</taxon>
        <taxon>Streptosporangiales</taxon>
        <taxon>Thermomonosporaceae</taxon>
        <taxon>Actinomadura</taxon>
    </lineage>
</organism>
<dbReference type="InterPro" id="IPR055259">
    <property type="entry name" value="YkvP/CgeB_Glyco_trans-like"/>
</dbReference>
<dbReference type="Pfam" id="PF00535">
    <property type="entry name" value="Glycos_transf_2"/>
    <property type="match status" value="1"/>
</dbReference>
<evidence type="ECO:0000256" key="2">
    <source>
        <dbReference type="SAM" id="MobiDB-lite"/>
    </source>
</evidence>
<evidence type="ECO:0000259" key="3">
    <source>
        <dbReference type="Pfam" id="PF00535"/>
    </source>
</evidence>
<dbReference type="Proteomes" id="UP000242367">
    <property type="component" value="Unassembled WGS sequence"/>
</dbReference>
<evidence type="ECO:0000259" key="4">
    <source>
        <dbReference type="Pfam" id="PF08241"/>
    </source>
</evidence>
<dbReference type="Pfam" id="PF08241">
    <property type="entry name" value="Methyltransf_11"/>
    <property type="match status" value="1"/>
</dbReference>